<evidence type="ECO:0000313" key="3">
    <source>
        <dbReference type="EMBL" id="TDT61578.1"/>
    </source>
</evidence>
<dbReference type="NCBIfam" id="NF011405">
    <property type="entry name" value="PRK14830.1"/>
    <property type="match status" value="1"/>
</dbReference>
<proteinExistence type="inferred from homology"/>
<dbReference type="PANTHER" id="PTHR10291:SF0">
    <property type="entry name" value="DEHYDRODOLICHYL DIPHOSPHATE SYNTHASE 2"/>
    <property type="match status" value="1"/>
</dbReference>
<feature type="binding site" evidence="2">
    <location>
        <position position="83"/>
    </location>
    <ligand>
        <name>substrate</name>
    </ligand>
</feature>
<evidence type="ECO:0000256" key="2">
    <source>
        <dbReference type="HAMAP-Rule" id="MF_01139"/>
    </source>
</evidence>
<comment type="subunit">
    <text evidence="2">Homodimer.</text>
</comment>
<keyword evidence="1 2" id="KW-0808">Transferase</keyword>
<dbReference type="GO" id="GO:0008834">
    <property type="term" value="F:ditrans,polycis-undecaprenyl-diphosphate synthase [(2E,6E)-farnesyl-diphosphate specific] activity"/>
    <property type="evidence" value="ECO:0007669"/>
    <property type="project" value="TreeGrafter"/>
</dbReference>
<dbReference type="EMBL" id="SOAZ01000006">
    <property type="protein sequence ID" value="TDT61578.1"/>
    <property type="molecule type" value="Genomic_DNA"/>
</dbReference>
<feature type="binding site" evidence="2">
    <location>
        <position position="32"/>
    </location>
    <ligand>
        <name>Mg(2+)</name>
        <dbReference type="ChEBI" id="CHEBI:18420"/>
    </ligand>
</feature>
<dbReference type="RefSeq" id="WP_133627688.1">
    <property type="nucleotide sequence ID" value="NZ_SOAZ01000006.1"/>
</dbReference>
<dbReference type="PROSITE" id="PS01066">
    <property type="entry name" value="UPP_SYNTHASE"/>
    <property type="match status" value="1"/>
</dbReference>
<protein>
    <recommendedName>
        <fullName evidence="2">Isoprenyl transferase</fullName>
        <ecNumber evidence="2">2.5.1.-</ecNumber>
    </recommendedName>
</protein>
<feature type="binding site" evidence="2">
    <location>
        <position position="200"/>
    </location>
    <ligand>
        <name>substrate</name>
    </ligand>
</feature>
<dbReference type="SUPFAM" id="SSF64005">
    <property type="entry name" value="Undecaprenyl diphosphate synthase"/>
    <property type="match status" value="1"/>
</dbReference>
<feature type="binding site" evidence="2">
    <location>
        <position position="45"/>
    </location>
    <ligand>
        <name>substrate</name>
    </ligand>
</feature>
<dbReference type="PANTHER" id="PTHR10291">
    <property type="entry name" value="DEHYDRODOLICHYL DIPHOSPHATE SYNTHASE FAMILY MEMBER"/>
    <property type="match status" value="1"/>
</dbReference>
<dbReference type="CDD" id="cd00475">
    <property type="entry name" value="Cis_IPPS"/>
    <property type="match status" value="1"/>
</dbReference>
<feature type="active site" description="Proton acceptor" evidence="2">
    <location>
        <position position="80"/>
    </location>
</feature>
<dbReference type="FunFam" id="3.40.1180.10:FF:000001">
    <property type="entry name" value="(2E,6E)-farnesyl-diphosphate-specific ditrans,polycis-undecaprenyl-diphosphate synthase"/>
    <property type="match status" value="1"/>
</dbReference>
<dbReference type="AlphaFoldDB" id="A0A4V3EU26"/>
<evidence type="ECO:0000256" key="1">
    <source>
        <dbReference type="ARBA" id="ARBA00022679"/>
    </source>
</evidence>
<feature type="binding site" evidence="2">
    <location>
        <position position="219"/>
    </location>
    <ligand>
        <name>Mg(2+)</name>
        <dbReference type="ChEBI" id="CHEBI:18420"/>
    </ligand>
</feature>
<dbReference type="GO" id="GO:0030145">
    <property type="term" value="F:manganese ion binding"/>
    <property type="evidence" value="ECO:0007669"/>
    <property type="project" value="TreeGrafter"/>
</dbReference>
<gene>
    <name evidence="3" type="ORF">EDD71_10662</name>
</gene>
<dbReference type="GO" id="GO:0005829">
    <property type="term" value="C:cytosol"/>
    <property type="evidence" value="ECO:0007669"/>
    <property type="project" value="TreeGrafter"/>
</dbReference>
<dbReference type="InterPro" id="IPR018520">
    <property type="entry name" value="UPP_synth-like_CS"/>
</dbReference>
<dbReference type="Pfam" id="PF01255">
    <property type="entry name" value="Prenyltransf"/>
    <property type="match status" value="1"/>
</dbReference>
<reference evidence="3 4" key="1">
    <citation type="submission" date="2019-03" db="EMBL/GenBank/DDBJ databases">
        <title>Genomic Encyclopedia of Type Strains, Phase IV (KMG-IV): sequencing the most valuable type-strain genomes for metagenomic binning, comparative biology and taxonomic classification.</title>
        <authorList>
            <person name="Goeker M."/>
        </authorList>
    </citation>
    <scope>NUCLEOTIDE SEQUENCE [LARGE SCALE GENOMIC DNA]</scope>
    <source>
        <strain evidence="3 4">DSM 24455</strain>
    </source>
</reference>
<name>A0A4V3EU26_9CLOT</name>
<dbReference type="NCBIfam" id="TIGR00055">
    <property type="entry name" value="uppS"/>
    <property type="match status" value="1"/>
</dbReference>
<feature type="binding site" evidence="2">
    <location>
        <position position="81"/>
    </location>
    <ligand>
        <name>substrate</name>
    </ligand>
</feature>
<keyword evidence="2" id="KW-0479">Metal-binding</keyword>
<feature type="binding site" evidence="2">
    <location>
        <begin position="33"/>
        <end position="36"/>
    </location>
    <ligand>
        <name>substrate</name>
    </ligand>
</feature>
<dbReference type="InterPro" id="IPR001441">
    <property type="entry name" value="UPP_synth-like"/>
</dbReference>
<feature type="binding site" evidence="2">
    <location>
        <begin position="77"/>
        <end position="79"/>
    </location>
    <ligand>
        <name>substrate</name>
    </ligand>
</feature>
<feature type="binding site" evidence="2">
    <location>
        <begin position="206"/>
        <end position="208"/>
    </location>
    <ligand>
        <name>substrate</name>
    </ligand>
</feature>
<dbReference type="GO" id="GO:0000287">
    <property type="term" value="F:magnesium ion binding"/>
    <property type="evidence" value="ECO:0007669"/>
    <property type="project" value="UniProtKB-UniRule"/>
</dbReference>
<comment type="similarity">
    <text evidence="2">Belongs to the UPP synthase family.</text>
</comment>
<dbReference type="OrthoDB" id="4191603at2"/>
<accession>A0A4V3EU26</accession>
<dbReference type="Gene3D" id="3.40.1180.10">
    <property type="entry name" value="Decaprenyl diphosphate synthase-like"/>
    <property type="match status" value="1"/>
</dbReference>
<feature type="binding site" evidence="2">
    <location>
        <position position="49"/>
    </location>
    <ligand>
        <name>substrate</name>
    </ligand>
</feature>
<keyword evidence="4" id="KW-1185">Reference proteome</keyword>
<sequence length="253" mass="28946">MFFKKNRPSVEENILSKIDKNKLPAHIAIIMDGNGRWAKKKNMPRTMGHRAGVETIREIVKACSKLGIKYLTLYAFSTENWKRPSDEVSVLMNLLVEYLRGEVNELHKNNVVVRAIGDIGGLPQICQDELKRAYEKTKNNSGLKLNLALNYGGRDEIKKAVKAIVSDVSEGKVAIGDIDEKLISSYLYTSDMPDPDLIIRPSGEYRISNFLLWQIAYAELWFSDVYWPDFKPDNLYQAIVDFQNRDRRFGGIK</sequence>
<dbReference type="HAMAP" id="MF_01139">
    <property type="entry name" value="ISPT"/>
    <property type="match status" value="1"/>
</dbReference>
<dbReference type="Proteomes" id="UP000295325">
    <property type="component" value="Unassembled WGS sequence"/>
</dbReference>
<comment type="caution">
    <text evidence="3">The sequence shown here is derived from an EMBL/GenBank/DDBJ whole genome shotgun (WGS) entry which is preliminary data.</text>
</comment>
<keyword evidence="2" id="KW-0460">Magnesium</keyword>
<dbReference type="EC" id="2.5.1.-" evidence="2"/>
<evidence type="ECO:0000313" key="4">
    <source>
        <dbReference type="Proteomes" id="UP000295325"/>
    </source>
</evidence>
<comment type="function">
    <text evidence="2">Catalyzes the condensation of isopentenyl diphosphate (IPP) with allylic pyrophosphates generating different type of terpenoids.</text>
</comment>
<comment type="cofactor">
    <cofactor evidence="2">
        <name>Mg(2+)</name>
        <dbReference type="ChEBI" id="CHEBI:18420"/>
    </cofactor>
    <text evidence="2">Binds 2 magnesium ions per subunit.</text>
</comment>
<feature type="binding site" evidence="2">
    <location>
        <position position="37"/>
    </location>
    <ligand>
        <name>substrate</name>
    </ligand>
</feature>
<organism evidence="3 4">
    <name type="scientific">Fonticella tunisiensis</name>
    <dbReference type="NCBI Taxonomy" id="1096341"/>
    <lineage>
        <taxon>Bacteria</taxon>
        <taxon>Bacillati</taxon>
        <taxon>Bacillota</taxon>
        <taxon>Clostridia</taxon>
        <taxon>Eubacteriales</taxon>
        <taxon>Clostridiaceae</taxon>
        <taxon>Fonticella</taxon>
    </lineage>
</organism>
<dbReference type="InterPro" id="IPR036424">
    <property type="entry name" value="UPP_synth-like_sf"/>
</dbReference>
<dbReference type="GO" id="GO:0016094">
    <property type="term" value="P:polyprenol biosynthetic process"/>
    <property type="evidence" value="ECO:0007669"/>
    <property type="project" value="TreeGrafter"/>
</dbReference>
<feature type="active site" evidence="2">
    <location>
        <position position="32"/>
    </location>
</feature>